<dbReference type="InterPro" id="IPR012334">
    <property type="entry name" value="Pectin_lyas_fold"/>
</dbReference>
<proteinExistence type="predicted"/>
<evidence type="ECO:0008006" key="3">
    <source>
        <dbReference type="Google" id="ProtNLM"/>
    </source>
</evidence>
<comment type="caution">
    <text evidence="1">The sequence shown here is derived from an EMBL/GenBank/DDBJ whole genome shotgun (WGS) entry which is preliminary data.</text>
</comment>
<evidence type="ECO:0000313" key="1">
    <source>
        <dbReference type="EMBL" id="KIC56623.1"/>
    </source>
</evidence>
<sequence>MDALAFGELVTEGQATLDKIGDAVDGYYGWAAGSATGGPNGDGYYPLPAPGAPGYVLVPSPAKIAAIAAEGGAPSTQLTAEAIDMLPAAATSDGKEWYPAVSPDGTLRRFRPEMFAARRTADLQPLTQLIGNELLPALTEAGANGLERRIALNEIHRKFTGVINPKMPPYNCKGDVRISEKGSTSAGSNVVTLNEPMFRADDIGKLIYVSNNAGPAPTYANFQSTITEVISPTQARCAAALLVNRSQDVQVAWGTDDTAGMQAAINACRSPGTHTYGGGLLLPPGMYLCGPLTYPARMAIKGMGRRQCMLVRKPNPPSVTTDTHQFVNENTLCDFNVFSDWGLHGLKYQQNKGGIGFGFYSVPSSQITAQIDPYPYWSNMVITDQTYHGVETYNRHSGDIIAMEIVGCFGAGFSCNSYDINMVNMLTIGNWGPGMNLSSGGCNINNLKSSFNGTNGYMFEADEGNCNLLVKGGGNNITNARLQESLGSSLVVTGTFNKFGDMSLEDAGCIAFEHETWRTPPPLRAQVYFKGGACTGNVLNDVSYGRAVHETGDHMTHAIYFSGNPTGNKGRMWERPGSDYDVAKIGHNNNSGMIDPTNKIRIDDVSIV</sequence>
<protein>
    <recommendedName>
        <fullName evidence="3">Pectate lyase superfamily protein domain-containing protein</fullName>
    </recommendedName>
</protein>
<dbReference type="Proteomes" id="UP000031166">
    <property type="component" value="Unassembled WGS sequence"/>
</dbReference>
<dbReference type="EMBL" id="JWSY01000020">
    <property type="protein sequence ID" value="KIC56623.1"/>
    <property type="molecule type" value="Genomic_DNA"/>
</dbReference>
<dbReference type="InterPro" id="IPR011050">
    <property type="entry name" value="Pectin_lyase_fold/virulence"/>
</dbReference>
<accession>A0A0B4DQR5</accession>
<dbReference type="SUPFAM" id="SSF51126">
    <property type="entry name" value="Pectin lyase-like"/>
    <property type="match status" value="1"/>
</dbReference>
<dbReference type="Gene3D" id="2.160.20.10">
    <property type="entry name" value="Single-stranded right-handed beta-helix, Pectin lyase-like"/>
    <property type="match status" value="1"/>
</dbReference>
<reference evidence="1 2" key="1">
    <citation type="submission" date="2014-12" db="EMBL/GenBank/DDBJ databases">
        <title>Genome sequencing of Brevundimonas nasdae TPW30.</title>
        <authorList>
            <person name="Tan P.W."/>
            <person name="Chan K.-G."/>
        </authorList>
    </citation>
    <scope>NUCLEOTIDE SEQUENCE [LARGE SCALE GENOMIC DNA]</scope>
    <source>
        <strain evidence="1 2">TPW30</strain>
    </source>
</reference>
<dbReference type="AlphaFoldDB" id="A0A0B4DQR5"/>
<organism evidence="1 2">
    <name type="scientific">Brevundimonas nasdae</name>
    <dbReference type="NCBI Taxonomy" id="172043"/>
    <lineage>
        <taxon>Bacteria</taxon>
        <taxon>Pseudomonadati</taxon>
        <taxon>Pseudomonadota</taxon>
        <taxon>Alphaproteobacteria</taxon>
        <taxon>Caulobacterales</taxon>
        <taxon>Caulobacteraceae</taxon>
        <taxon>Brevundimonas</taxon>
    </lineage>
</organism>
<name>A0A0B4DQR5_9CAUL</name>
<dbReference type="STRING" id="172043.RM53_11195"/>
<gene>
    <name evidence="1" type="ORF">RM53_11195</name>
</gene>
<evidence type="ECO:0000313" key="2">
    <source>
        <dbReference type="Proteomes" id="UP000031166"/>
    </source>
</evidence>